<organism evidence="1 2">
    <name type="scientific">Apiospora kogelbergensis</name>
    <dbReference type="NCBI Taxonomy" id="1337665"/>
    <lineage>
        <taxon>Eukaryota</taxon>
        <taxon>Fungi</taxon>
        <taxon>Dikarya</taxon>
        <taxon>Ascomycota</taxon>
        <taxon>Pezizomycotina</taxon>
        <taxon>Sordariomycetes</taxon>
        <taxon>Xylariomycetidae</taxon>
        <taxon>Amphisphaeriales</taxon>
        <taxon>Apiosporaceae</taxon>
        <taxon>Apiospora</taxon>
    </lineage>
</organism>
<proteinExistence type="predicted"/>
<dbReference type="EMBL" id="JAQQWP010000004">
    <property type="protein sequence ID" value="KAK8120322.1"/>
    <property type="molecule type" value="Genomic_DNA"/>
</dbReference>
<sequence>MLARSRPLPCLLGKLGGLLGGLGAAHVVQLLGDILEGFGLAVDDAVLLGGNVVDEVLSTIDHAVVVGDLARLVNGAGRTSRSSTAQRRHINPILVVVFGRCRVGYVVRLIGWFGGLLDAVAGLVVADAV</sequence>
<gene>
    <name evidence="1" type="ORF">PG999_004442</name>
</gene>
<evidence type="ECO:0000313" key="2">
    <source>
        <dbReference type="Proteomes" id="UP001392437"/>
    </source>
</evidence>
<comment type="caution">
    <text evidence="1">The sequence shown here is derived from an EMBL/GenBank/DDBJ whole genome shotgun (WGS) entry which is preliminary data.</text>
</comment>
<keyword evidence="2" id="KW-1185">Reference proteome</keyword>
<reference evidence="1 2" key="1">
    <citation type="submission" date="2023-01" db="EMBL/GenBank/DDBJ databases">
        <title>Analysis of 21 Apiospora genomes using comparative genomics revels a genus with tremendous synthesis potential of carbohydrate active enzymes and secondary metabolites.</title>
        <authorList>
            <person name="Sorensen T."/>
        </authorList>
    </citation>
    <scope>NUCLEOTIDE SEQUENCE [LARGE SCALE GENOMIC DNA]</scope>
    <source>
        <strain evidence="1 2">CBS 117206</strain>
    </source>
</reference>
<protein>
    <recommendedName>
        <fullName evidence="3">Secreted protein</fullName>
    </recommendedName>
</protein>
<accession>A0AAW0QZB8</accession>
<evidence type="ECO:0000313" key="1">
    <source>
        <dbReference type="EMBL" id="KAK8120322.1"/>
    </source>
</evidence>
<evidence type="ECO:0008006" key="3">
    <source>
        <dbReference type="Google" id="ProtNLM"/>
    </source>
</evidence>
<dbReference type="AlphaFoldDB" id="A0AAW0QZB8"/>
<name>A0AAW0QZB8_9PEZI</name>
<dbReference type="Proteomes" id="UP001392437">
    <property type="component" value="Unassembled WGS sequence"/>
</dbReference>